<proteinExistence type="predicted"/>
<sequence>MFVYCCVICSTPNYTEVLRCSVCGSDQFLEENLNLTHSESTVAQTTNTRHEYTKLTGEVEEQVIDSRPRQHEQNVSAWKDMIIPYECSSVTE</sequence>
<name>A0A4Y2NNS3_ARAVE</name>
<reference evidence="1 2" key="1">
    <citation type="journal article" date="2019" name="Sci. Rep.">
        <title>Orb-weaving spider Araneus ventricosus genome elucidates the spidroin gene catalogue.</title>
        <authorList>
            <person name="Kono N."/>
            <person name="Nakamura H."/>
            <person name="Ohtoshi R."/>
            <person name="Moran D.A.P."/>
            <person name="Shinohara A."/>
            <person name="Yoshida Y."/>
            <person name="Fujiwara M."/>
            <person name="Mori M."/>
            <person name="Tomita M."/>
            <person name="Arakawa K."/>
        </authorList>
    </citation>
    <scope>NUCLEOTIDE SEQUENCE [LARGE SCALE GENOMIC DNA]</scope>
</reference>
<evidence type="ECO:0008006" key="3">
    <source>
        <dbReference type="Google" id="ProtNLM"/>
    </source>
</evidence>
<dbReference type="EMBL" id="BGPR01009473">
    <property type="protein sequence ID" value="GBN40230.1"/>
    <property type="molecule type" value="Genomic_DNA"/>
</dbReference>
<organism evidence="1 2">
    <name type="scientific">Araneus ventricosus</name>
    <name type="common">Orbweaver spider</name>
    <name type="synonym">Epeira ventricosa</name>
    <dbReference type="NCBI Taxonomy" id="182803"/>
    <lineage>
        <taxon>Eukaryota</taxon>
        <taxon>Metazoa</taxon>
        <taxon>Ecdysozoa</taxon>
        <taxon>Arthropoda</taxon>
        <taxon>Chelicerata</taxon>
        <taxon>Arachnida</taxon>
        <taxon>Araneae</taxon>
        <taxon>Araneomorphae</taxon>
        <taxon>Entelegynae</taxon>
        <taxon>Araneoidea</taxon>
        <taxon>Araneidae</taxon>
        <taxon>Araneus</taxon>
    </lineage>
</organism>
<dbReference type="AlphaFoldDB" id="A0A4Y2NNS3"/>
<comment type="caution">
    <text evidence="1">The sequence shown here is derived from an EMBL/GenBank/DDBJ whole genome shotgun (WGS) entry which is preliminary data.</text>
</comment>
<accession>A0A4Y2NNS3</accession>
<evidence type="ECO:0000313" key="2">
    <source>
        <dbReference type="Proteomes" id="UP000499080"/>
    </source>
</evidence>
<dbReference type="Proteomes" id="UP000499080">
    <property type="component" value="Unassembled WGS sequence"/>
</dbReference>
<gene>
    <name evidence="1" type="ORF">AVEN_97483_1</name>
</gene>
<protein>
    <recommendedName>
        <fullName evidence="3">RanBP2-type domain-containing protein</fullName>
    </recommendedName>
</protein>
<keyword evidence="2" id="KW-1185">Reference proteome</keyword>
<evidence type="ECO:0000313" key="1">
    <source>
        <dbReference type="EMBL" id="GBN40230.1"/>
    </source>
</evidence>